<accession>A0ACA9S9H7</accession>
<dbReference type="Proteomes" id="UP000789920">
    <property type="component" value="Unassembled WGS sequence"/>
</dbReference>
<protein>
    <submittedName>
        <fullName evidence="1">1022_t:CDS:1</fullName>
    </submittedName>
</protein>
<evidence type="ECO:0000313" key="2">
    <source>
        <dbReference type="Proteomes" id="UP000789920"/>
    </source>
</evidence>
<sequence length="218" mass="23643">VPQPETIAEQSMSDTITNNDEIVEITEVTEVIELIDPMQEDAPIIEQEQELSGESIEMEDEPAPVTSDLNMEEGPSVVPDTSQSQEATEDTVEGSSEVQATRTTVMVNGRPVDITGTGIDPTFLEALPDDLREEVLNQNLPPERRNRPPVTSGTGDAITSLPPAIVAEANALRERASRRYTNAVRSRTLTAPQIQVSKKPSIQRDAVKLVDTSGLATL</sequence>
<proteinExistence type="predicted"/>
<comment type="caution">
    <text evidence="1">The sequence shown here is derived from an EMBL/GenBank/DDBJ whole genome shotgun (WGS) entry which is preliminary data.</text>
</comment>
<gene>
    <name evidence="1" type="ORF">RPERSI_LOCUS28470</name>
</gene>
<feature type="non-terminal residue" evidence="1">
    <location>
        <position position="1"/>
    </location>
</feature>
<reference evidence="1" key="1">
    <citation type="submission" date="2021-06" db="EMBL/GenBank/DDBJ databases">
        <authorList>
            <person name="Kallberg Y."/>
            <person name="Tangrot J."/>
            <person name="Rosling A."/>
        </authorList>
    </citation>
    <scope>NUCLEOTIDE SEQUENCE</scope>
    <source>
        <strain evidence="1">MA461A</strain>
    </source>
</reference>
<feature type="non-terminal residue" evidence="1">
    <location>
        <position position="218"/>
    </location>
</feature>
<evidence type="ECO:0000313" key="1">
    <source>
        <dbReference type="EMBL" id="CAG8832476.1"/>
    </source>
</evidence>
<dbReference type="EMBL" id="CAJVQC010103866">
    <property type="protein sequence ID" value="CAG8832476.1"/>
    <property type="molecule type" value="Genomic_DNA"/>
</dbReference>
<name>A0ACA9S9H7_9GLOM</name>
<keyword evidence="2" id="KW-1185">Reference proteome</keyword>
<organism evidence="1 2">
    <name type="scientific">Racocetra persica</name>
    <dbReference type="NCBI Taxonomy" id="160502"/>
    <lineage>
        <taxon>Eukaryota</taxon>
        <taxon>Fungi</taxon>
        <taxon>Fungi incertae sedis</taxon>
        <taxon>Mucoromycota</taxon>
        <taxon>Glomeromycotina</taxon>
        <taxon>Glomeromycetes</taxon>
        <taxon>Diversisporales</taxon>
        <taxon>Gigasporaceae</taxon>
        <taxon>Racocetra</taxon>
    </lineage>
</organism>